<protein>
    <submittedName>
        <fullName evidence="3">Diguanylate cyclase/phosphodiesterase (GGDEF &amp; EAL domains) with PAS/PAC sensor(S)</fullName>
    </submittedName>
</protein>
<gene>
    <name evidence="3" type="ORF">AVDCRST_MAG38-2951</name>
</gene>
<dbReference type="NCBIfam" id="TIGR00254">
    <property type="entry name" value="GGDEF"/>
    <property type="match status" value="1"/>
</dbReference>
<dbReference type="PANTHER" id="PTHR45138:SF9">
    <property type="entry name" value="DIGUANYLATE CYCLASE DGCM-RELATED"/>
    <property type="match status" value="1"/>
</dbReference>
<dbReference type="SUPFAM" id="SSF55781">
    <property type="entry name" value="GAF domain-like"/>
    <property type="match status" value="1"/>
</dbReference>
<feature type="transmembrane region" description="Helical" evidence="1">
    <location>
        <begin position="189"/>
        <end position="209"/>
    </location>
</feature>
<feature type="domain" description="GGDEF" evidence="2">
    <location>
        <begin position="280"/>
        <end position="411"/>
    </location>
</feature>
<dbReference type="SUPFAM" id="SSF55073">
    <property type="entry name" value="Nucleotide cyclase"/>
    <property type="match status" value="1"/>
</dbReference>
<feature type="transmembrane region" description="Helical" evidence="1">
    <location>
        <begin position="165"/>
        <end position="183"/>
    </location>
</feature>
<organism evidence="3">
    <name type="scientific">uncultured Solirubrobacteraceae bacterium</name>
    <dbReference type="NCBI Taxonomy" id="1162706"/>
    <lineage>
        <taxon>Bacteria</taxon>
        <taxon>Bacillati</taxon>
        <taxon>Actinomycetota</taxon>
        <taxon>Thermoleophilia</taxon>
        <taxon>Solirubrobacterales</taxon>
        <taxon>Solirubrobacteraceae</taxon>
        <taxon>environmental samples</taxon>
    </lineage>
</organism>
<feature type="transmembrane region" description="Helical" evidence="1">
    <location>
        <begin position="28"/>
        <end position="51"/>
    </location>
</feature>
<evidence type="ECO:0000259" key="2">
    <source>
        <dbReference type="PROSITE" id="PS50887"/>
    </source>
</evidence>
<keyword evidence="1" id="KW-0812">Transmembrane</keyword>
<dbReference type="InterPro" id="IPR000160">
    <property type="entry name" value="GGDEF_dom"/>
</dbReference>
<dbReference type="InterPro" id="IPR050469">
    <property type="entry name" value="Diguanylate_Cyclase"/>
</dbReference>
<keyword evidence="1" id="KW-1133">Transmembrane helix</keyword>
<dbReference type="PANTHER" id="PTHR45138">
    <property type="entry name" value="REGULATORY COMPONENTS OF SENSORY TRANSDUCTION SYSTEM"/>
    <property type="match status" value="1"/>
</dbReference>
<dbReference type="PROSITE" id="PS50887">
    <property type="entry name" value="GGDEF"/>
    <property type="match status" value="1"/>
</dbReference>
<keyword evidence="1" id="KW-0472">Membrane</keyword>
<dbReference type="InterPro" id="IPR043128">
    <property type="entry name" value="Rev_trsase/Diguanyl_cyclase"/>
</dbReference>
<dbReference type="InterPro" id="IPR029787">
    <property type="entry name" value="Nucleotide_cyclase"/>
</dbReference>
<feature type="transmembrane region" description="Helical" evidence="1">
    <location>
        <begin position="95"/>
        <end position="114"/>
    </location>
</feature>
<dbReference type="GO" id="GO:1902201">
    <property type="term" value="P:negative regulation of bacterial-type flagellum-dependent cell motility"/>
    <property type="evidence" value="ECO:0007669"/>
    <property type="project" value="TreeGrafter"/>
</dbReference>
<reference evidence="3" key="1">
    <citation type="submission" date="2020-02" db="EMBL/GenBank/DDBJ databases">
        <authorList>
            <person name="Meier V. D."/>
        </authorList>
    </citation>
    <scope>NUCLEOTIDE SEQUENCE</scope>
    <source>
        <strain evidence="3">AVDCRST_MAG38</strain>
    </source>
</reference>
<dbReference type="GO" id="GO:0005886">
    <property type="term" value="C:plasma membrane"/>
    <property type="evidence" value="ECO:0007669"/>
    <property type="project" value="TreeGrafter"/>
</dbReference>
<feature type="transmembrane region" description="Helical" evidence="1">
    <location>
        <begin position="134"/>
        <end position="153"/>
    </location>
</feature>
<dbReference type="GO" id="GO:0043709">
    <property type="term" value="P:cell adhesion involved in single-species biofilm formation"/>
    <property type="evidence" value="ECO:0007669"/>
    <property type="project" value="TreeGrafter"/>
</dbReference>
<dbReference type="Pfam" id="PF00990">
    <property type="entry name" value="GGDEF"/>
    <property type="match status" value="1"/>
</dbReference>
<dbReference type="FunFam" id="3.30.70.270:FF:000001">
    <property type="entry name" value="Diguanylate cyclase domain protein"/>
    <property type="match status" value="1"/>
</dbReference>
<dbReference type="CDD" id="cd01949">
    <property type="entry name" value="GGDEF"/>
    <property type="match status" value="1"/>
</dbReference>
<dbReference type="Gene3D" id="3.30.70.270">
    <property type="match status" value="1"/>
</dbReference>
<dbReference type="EMBL" id="CADCVJ010000240">
    <property type="protein sequence ID" value="CAA9496446.1"/>
    <property type="molecule type" value="Genomic_DNA"/>
</dbReference>
<name>A0A6J4SI52_9ACTN</name>
<sequence length="622" mass="65864">MVADIGYCTFALLIIVGTLRKRAGEMRVVTILETVSLIAAVMALIAGLLWMDVADSTLPVARRLVVLAYPVVHASAVVVTLQAAVGGSLRPIRGLGARVVLAGMATEAVAFILWSPQLLDETYISGATAVDYLWVAGLLAMAAGGVLAARSSASPQRSDREARGGGVLPGLTFGLLVAALVWAQATAAAAEAVAALTVGLLSCGVMLVLRSSLLERRLSILLTRERRARRELSSSESRLARLNDRLQREVRCDPLTGLHNRRALAEDLPALEAHAIRHGESFAIALCDIDHFKAFNDSLGHLAGDDLLREVAARIRGVLRIGDAAYRYGGEEFLLLLRSSDERDAQATAERVRIMLEEARIPHPGLPSGVVTVSVGVAAGAAEAALLVAQADAALYEAKRAGRNRVAIAGSERQATAPRCHGGRVDDPVIRHVEGMLSVARAGARERGAAPVVDALARFIQSELRFQTVVVNLRDDVTGDYRVVLVAGAAEARAALEGTSSPPSSWEPLLAAHERNGACWLPAGSVDWDDDENASWTPAPNPSLDPDAWKADDMLLLPMRDPVEGLLGIVSVDEPLTGRRPDDAQIALLMAVVDHASVLLAQAMRAPGGRESAAFEPAAYAA</sequence>
<dbReference type="SMART" id="SM00267">
    <property type="entry name" value="GGDEF"/>
    <property type="match status" value="1"/>
</dbReference>
<dbReference type="GO" id="GO:0052621">
    <property type="term" value="F:diguanylate cyclase activity"/>
    <property type="evidence" value="ECO:0007669"/>
    <property type="project" value="TreeGrafter"/>
</dbReference>
<dbReference type="AlphaFoldDB" id="A0A6J4SI52"/>
<feature type="transmembrane region" description="Helical" evidence="1">
    <location>
        <begin position="63"/>
        <end position="83"/>
    </location>
</feature>
<evidence type="ECO:0000313" key="3">
    <source>
        <dbReference type="EMBL" id="CAA9496446.1"/>
    </source>
</evidence>
<accession>A0A6J4SI52</accession>
<evidence type="ECO:0000256" key="1">
    <source>
        <dbReference type="SAM" id="Phobius"/>
    </source>
</evidence>
<dbReference type="InterPro" id="IPR029016">
    <property type="entry name" value="GAF-like_dom_sf"/>
</dbReference>
<proteinExistence type="predicted"/>
<dbReference type="Gene3D" id="3.30.450.40">
    <property type="match status" value="1"/>
</dbReference>